<evidence type="ECO:0000256" key="6">
    <source>
        <dbReference type="ARBA" id="ARBA00023136"/>
    </source>
</evidence>
<evidence type="ECO:0000313" key="10">
    <source>
        <dbReference type="Proteomes" id="UP001597327"/>
    </source>
</evidence>
<feature type="transmembrane region" description="Helical" evidence="7">
    <location>
        <begin position="282"/>
        <end position="308"/>
    </location>
</feature>
<evidence type="ECO:0000256" key="2">
    <source>
        <dbReference type="ARBA" id="ARBA00022676"/>
    </source>
</evidence>
<evidence type="ECO:0000256" key="7">
    <source>
        <dbReference type="SAM" id="Phobius"/>
    </source>
</evidence>
<protein>
    <submittedName>
        <fullName evidence="9">Glycosyltransferase family 2 protein</fullName>
        <ecNumber evidence="9">2.4.-.-</ecNumber>
    </submittedName>
</protein>
<feature type="transmembrane region" description="Helical" evidence="7">
    <location>
        <begin position="249"/>
        <end position="270"/>
    </location>
</feature>
<dbReference type="SUPFAM" id="SSF53448">
    <property type="entry name" value="Nucleotide-diphospho-sugar transferases"/>
    <property type="match status" value="1"/>
</dbReference>
<dbReference type="InterPro" id="IPR029044">
    <property type="entry name" value="Nucleotide-diphossugar_trans"/>
</dbReference>
<dbReference type="PANTHER" id="PTHR48090">
    <property type="entry name" value="UNDECAPRENYL-PHOSPHATE 4-DEOXY-4-FORMAMIDO-L-ARABINOSE TRANSFERASE-RELATED"/>
    <property type="match status" value="1"/>
</dbReference>
<reference evidence="10" key="1">
    <citation type="journal article" date="2019" name="Int. J. Syst. Evol. Microbiol.">
        <title>The Global Catalogue of Microorganisms (GCM) 10K type strain sequencing project: providing services to taxonomists for standard genome sequencing and annotation.</title>
        <authorList>
            <consortium name="The Broad Institute Genomics Platform"/>
            <consortium name="The Broad Institute Genome Sequencing Center for Infectious Disease"/>
            <person name="Wu L."/>
            <person name="Ma J."/>
        </authorList>
    </citation>
    <scope>NUCLEOTIDE SEQUENCE [LARGE SCALE GENOMIC DNA]</scope>
    <source>
        <strain evidence="10">JCM 3369</strain>
    </source>
</reference>
<sequence>MPDETSSSLYTARRKADRPDRPSLTVLVPCFNEEAVLGEFISRTRPVLEASRLTCDYLFIDDGSTDATAPIIARALDEGLPGRLIGLTRNFGKEAALSAGLDHVDADLVLIIDADLQDPPELIPEMVAGWRAGYDVVYGLRIDRSSDTLVKRGTAGLFYRLFKRLSPIDMPANAGDFRLIDRSVVEDLKRLPERNRFMKGLFAWVGHPAMALPYERPSRAAGRTKFNYWKLWNFAIDGLTGFTTMPLRVWFYGGALIALLAFLYALYLVVRVMVFGIDLPGYASLMVGLLFFSGVQLLSIGMIGEYVARLFAEAKQRPVYLVQEIIGGRADRTTSQDMPPETPAP</sequence>
<dbReference type="PANTHER" id="PTHR48090:SF1">
    <property type="entry name" value="PROPHAGE BACTOPRENOL GLUCOSYL TRANSFERASE HOMOLOG"/>
    <property type="match status" value="1"/>
</dbReference>
<dbReference type="EMBL" id="JBHUFA010000003">
    <property type="protein sequence ID" value="MFD1695914.1"/>
    <property type="molecule type" value="Genomic_DNA"/>
</dbReference>
<dbReference type="EC" id="2.4.-.-" evidence="9"/>
<evidence type="ECO:0000256" key="3">
    <source>
        <dbReference type="ARBA" id="ARBA00022679"/>
    </source>
</evidence>
<organism evidence="9 10">
    <name type="scientific">Roseibium aestuarii</name>
    <dbReference type="NCBI Taxonomy" id="2600299"/>
    <lineage>
        <taxon>Bacteria</taxon>
        <taxon>Pseudomonadati</taxon>
        <taxon>Pseudomonadota</taxon>
        <taxon>Alphaproteobacteria</taxon>
        <taxon>Hyphomicrobiales</taxon>
        <taxon>Stappiaceae</taxon>
        <taxon>Roseibium</taxon>
    </lineage>
</organism>
<dbReference type="RefSeq" id="WP_149894124.1">
    <property type="nucleotide sequence ID" value="NZ_JBHUFA010000003.1"/>
</dbReference>
<evidence type="ECO:0000256" key="1">
    <source>
        <dbReference type="ARBA" id="ARBA00004141"/>
    </source>
</evidence>
<keyword evidence="3 9" id="KW-0808">Transferase</keyword>
<comment type="subcellular location">
    <subcellularLocation>
        <location evidence="1">Membrane</location>
        <topology evidence="1">Multi-pass membrane protein</topology>
    </subcellularLocation>
</comment>
<keyword evidence="10" id="KW-1185">Reference proteome</keyword>
<dbReference type="Pfam" id="PF00535">
    <property type="entry name" value="Glycos_transf_2"/>
    <property type="match status" value="1"/>
</dbReference>
<keyword evidence="6 7" id="KW-0472">Membrane</keyword>
<proteinExistence type="predicted"/>
<dbReference type="Proteomes" id="UP001597327">
    <property type="component" value="Unassembled WGS sequence"/>
</dbReference>
<accession>A0ABW4JXB3</accession>
<comment type="caution">
    <text evidence="9">The sequence shown here is derived from an EMBL/GenBank/DDBJ whole genome shotgun (WGS) entry which is preliminary data.</text>
</comment>
<dbReference type="InterPro" id="IPR001173">
    <property type="entry name" value="Glyco_trans_2-like"/>
</dbReference>
<dbReference type="InterPro" id="IPR050256">
    <property type="entry name" value="Glycosyltransferase_2"/>
</dbReference>
<name>A0ABW4JXB3_9HYPH</name>
<keyword evidence="5 7" id="KW-1133">Transmembrane helix</keyword>
<feature type="domain" description="Glycosyltransferase 2-like" evidence="8">
    <location>
        <begin position="25"/>
        <end position="188"/>
    </location>
</feature>
<evidence type="ECO:0000313" key="9">
    <source>
        <dbReference type="EMBL" id="MFD1695914.1"/>
    </source>
</evidence>
<evidence type="ECO:0000256" key="4">
    <source>
        <dbReference type="ARBA" id="ARBA00022692"/>
    </source>
</evidence>
<dbReference type="Gene3D" id="3.90.550.10">
    <property type="entry name" value="Spore Coat Polysaccharide Biosynthesis Protein SpsA, Chain A"/>
    <property type="match status" value="1"/>
</dbReference>
<keyword evidence="2 9" id="KW-0328">Glycosyltransferase</keyword>
<gene>
    <name evidence="9" type="ORF">ACFSC7_10340</name>
</gene>
<dbReference type="CDD" id="cd04187">
    <property type="entry name" value="DPM1_like_bac"/>
    <property type="match status" value="1"/>
</dbReference>
<evidence type="ECO:0000256" key="5">
    <source>
        <dbReference type="ARBA" id="ARBA00022989"/>
    </source>
</evidence>
<keyword evidence="4 7" id="KW-0812">Transmembrane</keyword>
<dbReference type="GO" id="GO:0016757">
    <property type="term" value="F:glycosyltransferase activity"/>
    <property type="evidence" value="ECO:0007669"/>
    <property type="project" value="UniProtKB-KW"/>
</dbReference>
<evidence type="ECO:0000259" key="8">
    <source>
        <dbReference type="Pfam" id="PF00535"/>
    </source>
</evidence>